<evidence type="ECO:0000313" key="1">
    <source>
        <dbReference type="EMBL" id="MTD93696.1"/>
    </source>
</evidence>
<protein>
    <submittedName>
        <fullName evidence="1">SRPBCC family protein</fullName>
    </submittedName>
</protein>
<dbReference type="CDD" id="cd07821">
    <property type="entry name" value="PYR_PYL_RCAR_like"/>
    <property type="match status" value="1"/>
</dbReference>
<reference evidence="1 2" key="1">
    <citation type="submission" date="2019-11" db="EMBL/GenBank/DDBJ databases">
        <title>Identification of a novel strain.</title>
        <authorList>
            <person name="Xu Q."/>
            <person name="Wang G."/>
        </authorList>
    </citation>
    <scope>NUCLEOTIDE SEQUENCE [LARGE SCALE GENOMIC DNA]</scope>
    <source>
        <strain evidence="2">xq</strain>
    </source>
</reference>
<dbReference type="PANTHER" id="PTHR39332">
    <property type="entry name" value="BLL4707 PROTEIN"/>
    <property type="match status" value="1"/>
</dbReference>
<name>A0A6I3KHV6_9HYPH</name>
<dbReference type="AlphaFoldDB" id="A0A6I3KHV6"/>
<sequence>MRTKQAITKKLNVPVDLVWDAVRGIGRLDVWFPIIETCQVEGHGAGAVRHMTIVNNGGAIRDTIEEINLLRRRLVYLRPVSPFPVTYYRGTVEVLESYDGLAVVVWTIDFESKPEDAQSVADLVKGAIADGIDGMEKDLTASANAVRA</sequence>
<dbReference type="InterPro" id="IPR023393">
    <property type="entry name" value="START-like_dom_sf"/>
</dbReference>
<accession>A0A6I3KHV6</accession>
<comment type="caution">
    <text evidence="1">The sequence shown here is derived from an EMBL/GenBank/DDBJ whole genome shotgun (WGS) entry which is preliminary data.</text>
</comment>
<dbReference type="Gene3D" id="3.30.530.20">
    <property type="match status" value="1"/>
</dbReference>
<gene>
    <name evidence="1" type="ORF">GIW81_05025</name>
</gene>
<organism evidence="1 2">
    <name type="scientific">Hyphomicrobium album</name>
    <dbReference type="NCBI Taxonomy" id="2665159"/>
    <lineage>
        <taxon>Bacteria</taxon>
        <taxon>Pseudomonadati</taxon>
        <taxon>Pseudomonadota</taxon>
        <taxon>Alphaproteobacteria</taxon>
        <taxon>Hyphomicrobiales</taxon>
        <taxon>Hyphomicrobiaceae</taxon>
        <taxon>Hyphomicrobium</taxon>
    </lineage>
</organism>
<keyword evidence="2" id="KW-1185">Reference proteome</keyword>
<dbReference type="EMBL" id="WMBQ01000001">
    <property type="protein sequence ID" value="MTD93696.1"/>
    <property type="molecule type" value="Genomic_DNA"/>
</dbReference>
<dbReference type="InterPro" id="IPR019587">
    <property type="entry name" value="Polyketide_cyclase/dehydratase"/>
</dbReference>
<dbReference type="Proteomes" id="UP000440694">
    <property type="component" value="Unassembled WGS sequence"/>
</dbReference>
<dbReference type="PANTHER" id="PTHR39332:SF7">
    <property type="entry name" value="SRPBCC FAMILY PROTEIN"/>
    <property type="match status" value="1"/>
</dbReference>
<proteinExistence type="predicted"/>
<dbReference type="RefSeq" id="WP_154738213.1">
    <property type="nucleotide sequence ID" value="NZ_WMBQ01000001.1"/>
</dbReference>
<dbReference type="Pfam" id="PF10604">
    <property type="entry name" value="Polyketide_cyc2"/>
    <property type="match status" value="1"/>
</dbReference>
<evidence type="ECO:0000313" key="2">
    <source>
        <dbReference type="Proteomes" id="UP000440694"/>
    </source>
</evidence>
<dbReference type="SUPFAM" id="SSF55961">
    <property type="entry name" value="Bet v1-like"/>
    <property type="match status" value="1"/>
</dbReference>